<evidence type="ECO:0000256" key="1">
    <source>
        <dbReference type="SAM" id="MobiDB-lite"/>
    </source>
</evidence>
<gene>
    <name evidence="2" type="ORF">CDL15_Pgr025840</name>
</gene>
<dbReference type="Proteomes" id="UP000197138">
    <property type="component" value="Unassembled WGS sequence"/>
</dbReference>
<evidence type="ECO:0000313" key="2">
    <source>
        <dbReference type="EMBL" id="OWM69991.1"/>
    </source>
</evidence>
<feature type="region of interest" description="Disordered" evidence="1">
    <location>
        <begin position="1"/>
        <end position="22"/>
    </location>
</feature>
<name>A0A218WCQ9_PUNGR</name>
<proteinExistence type="predicted"/>
<comment type="caution">
    <text evidence="2">The sequence shown here is derived from an EMBL/GenBank/DDBJ whole genome shotgun (WGS) entry which is preliminary data.</text>
</comment>
<protein>
    <submittedName>
        <fullName evidence="2">Uncharacterized protein</fullName>
    </submittedName>
</protein>
<dbReference type="EMBL" id="MTKT01004810">
    <property type="protein sequence ID" value="OWM69991.1"/>
    <property type="molecule type" value="Genomic_DNA"/>
</dbReference>
<accession>A0A218WCQ9</accession>
<sequence length="108" mass="11874">MEDLVQSDWQQSNEVGPKYQKDYPGAAQFQNKVIPLIDQLEIIFGGTDDSECSEPPTQRRRLNDCSVTTVELTAEPEMAKETDGRNDAVESGSAVTAQRSAVIGLPME</sequence>
<feature type="compositionally biased region" description="Basic and acidic residues" evidence="1">
    <location>
        <begin position="77"/>
        <end position="88"/>
    </location>
</feature>
<reference evidence="3" key="1">
    <citation type="journal article" date="2017" name="Plant J.">
        <title>The pomegranate (Punica granatum L.) genome and the genomics of punicalagin biosynthesis.</title>
        <authorList>
            <person name="Qin G."/>
            <person name="Xu C."/>
            <person name="Ming R."/>
            <person name="Tang H."/>
            <person name="Guyot R."/>
            <person name="Kramer E.M."/>
            <person name="Hu Y."/>
            <person name="Yi X."/>
            <person name="Qi Y."/>
            <person name="Xu X."/>
            <person name="Gao Z."/>
            <person name="Pan H."/>
            <person name="Jian J."/>
            <person name="Tian Y."/>
            <person name="Yue Z."/>
            <person name="Xu Y."/>
        </authorList>
    </citation>
    <scope>NUCLEOTIDE SEQUENCE [LARGE SCALE GENOMIC DNA]</scope>
    <source>
        <strain evidence="3">cv. Dabenzi</strain>
    </source>
</reference>
<dbReference type="AlphaFoldDB" id="A0A218WCQ9"/>
<feature type="region of interest" description="Disordered" evidence="1">
    <location>
        <begin position="75"/>
        <end position="108"/>
    </location>
</feature>
<evidence type="ECO:0000313" key="3">
    <source>
        <dbReference type="Proteomes" id="UP000197138"/>
    </source>
</evidence>
<organism evidence="2 3">
    <name type="scientific">Punica granatum</name>
    <name type="common">Pomegranate</name>
    <dbReference type="NCBI Taxonomy" id="22663"/>
    <lineage>
        <taxon>Eukaryota</taxon>
        <taxon>Viridiplantae</taxon>
        <taxon>Streptophyta</taxon>
        <taxon>Embryophyta</taxon>
        <taxon>Tracheophyta</taxon>
        <taxon>Spermatophyta</taxon>
        <taxon>Magnoliopsida</taxon>
        <taxon>eudicotyledons</taxon>
        <taxon>Gunneridae</taxon>
        <taxon>Pentapetalae</taxon>
        <taxon>rosids</taxon>
        <taxon>malvids</taxon>
        <taxon>Myrtales</taxon>
        <taxon>Lythraceae</taxon>
        <taxon>Punica</taxon>
    </lineage>
</organism>